<dbReference type="GO" id="GO:0043235">
    <property type="term" value="C:receptor complex"/>
    <property type="evidence" value="ECO:0007669"/>
    <property type="project" value="TreeGrafter"/>
</dbReference>
<dbReference type="PROSITE" id="PS50268">
    <property type="entry name" value="CADHERIN_2"/>
    <property type="match status" value="1"/>
</dbReference>
<dbReference type="Gene3D" id="3.30.200.20">
    <property type="entry name" value="Phosphorylase Kinase, domain 1"/>
    <property type="match status" value="1"/>
</dbReference>
<dbReference type="PROSITE" id="PS00232">
    <property type="entry name" value="CADHERIN_1"/>
    <property type="match status" value="1"/>
</dbReference>
<evidence type="ECO:0000256" key="2">
    <source>
        <dbReference type="ARBA" id="ARBA00023136"/>
    </source>
</evidence>
<dbReference type="SUPFAM" id="SSF56112">
    <property type="entry name" value="Protein kinase-like (PK-like)"/>
    <property type="match status" value="1"/>
</dbReference>
<dbReference type="VEuPathDB" id="VectorBase:CSON008788"/>
<comment type="catalytic activity">
    <reaction evidence="3">
        <text>L-tyrosyl-[protein] + ATP = O-phospho-L-tyrosyl-[protein] + ADP + H(+)</text>
        <dbReference type="Rhea" id="RHEA:10596"/>
        <dbReference type="Rhea" id="RHEA-COMP:10136"/>
        <dbReference type="Rhea" id="RHEA-COMP:20101"/>
        <dbReference type="ChEBI" id="CHEBI:15378"/>
        <dbReference type="ChEBI" id="CHEBI:30616"/>
        <dbReference type="ChEBI" id="CHEBI:46858"/>
        <dbReference type="ChEBI" id="CHEBI:61978"/>
        <dbReference type="ChEBI" id="CHEBI:456216"/>
        <dbReference type="EC" id="2.7.10.1"/>
    </reaction>
</comment>
<dbReference type="GO" id="GO:0005886">
    <property type="term" value="C:plasma membrane"/>
    <property type="evidence" value="ECO:0007669"/>
    <property type="project" value="InterPro"/>
</dbReference>
<evidence type="ECO:0000256" key="5">
    <source>
        <dbReference type="PROSITE-ProRule" id="PRU10141"/>
    </source>
</evidence>
<keyword evidence="2 6" id="KW-0472">Membrane</keyword>
<dbReference type="GO" id="GO:0005509">
    <property type="term" value="F:calcium ion binding"/>
    <property type="evidence" value="ECO:0007669"/>
    <property type="project" value="UniProtKB-UniRule"/>
</dbReference>
<dbReference type="InterPro" id="IPR001245">
    <property type="entry name" value="Ser-Thr/Tyr_kinase_cat_dom"/>
</dbReference>
<keyword evidence="5" id="KW-0067">ATP-binding</keyword>
<dbReference type="InterPro" id="IPR011009">
    <property type="entry name" value="Kinase-like_dom_sf"/>
</dbReference>
<dbReference type="PROSITE" id="PS50011">
    <property type="entry name" value="PROTEIN_KINASE_DOM"/>
    <property type="match status" value="1"/>
</dbReference>
<dbReference type="EMBL" id="UFQT01000336">
    <property type="protein sequence ID" value="SSX23328.1"/>
    <property type="molecule type" value="Genomic_DNA"/>
</dbReference>
<feature type="binding site" evidence="5">
    <location>
        <position position="786"/>
    </location>
    <ligand>
        <name>ATP</name>
        <dbReference type="ChEBI" id="CHEBI:30616"/>
    </ligand>
</feature>
<dbReference type="GO" id="GO:0005524">
    <property type="term" value="F:ATP binding"/>
    <property type="evidence" value="ECO:0007669"/>
    <property type="project" value="UniProtKB-UniRule"/>
</dbReference>
<dbReference type="PANTHER" id="PTHR24416">
    <property type="entry name" value="TYROSINE-PROTEIN KINASE RECEPTOR"/>
    <property type="match status" value="1"/>
</dbReference>
<dbReference type="FunFam" id="1.10.510.10:FF:000462">
    <property type="entry name" value="Receptor tyrosine kinase"/>
    <property type="match status" value="1"/>
</dbReference>
<dbReference type="InterPro" id="IPR017441">
    <property type="entry name" value="Protein_kinase_ATP_BS"/>
</dbReference>
<organism evidence="10">
    <name type="scientific">Culicoides sonorensis</name>
    <name type="common">Biting midge</name>
    <dbReference type="NCBI Taxonomy" id="179676"/>
    <lineage>
        <taxon>Eukaryota</taxon>
        <taxon>Metazoa</taxon>
        <taxon>Ecdysozoa</taxon>
        <taxon>Arthropoda</taxon>
        <taxon>Hexapoda</taxon>
        <taxon>Insecta</taxon>
        <taxon>Pterygota</taxon>
        <taxon>Neoptera</taxon>
        <taxon>Endopterygota</taxon>
        <taxon>Diptera</taxon>
        <taxon>Nematocera</taxon>
        <taxon>Chironomoidea</taxon>
        <taxon>Ceratopogonidae</taxon>
        <taxon>Ceratopogoninae</taxon>
        <taxon>Culicoides</taxon>
        <taxon>Monoculicoides</taxon>
    </lineage>
</organism>
<keyword evidence="6" id="KW-0812">Transmembrane</keyword>
<evidence type="ECO:0000259" key="9">
    <source>
        <dbReference type="PROSITE" id="PS50268"/>
    </source>
</evidence>
<dbReference type="InterPro" id="IPR002126">
    <property type="entry name" value="Cadherin-like_dom"/>
</dbReference>
<dbReference type="GO" id="GO:0004714">
    <property type="term" value="F:transmembrane receptor protein tyrosine kinase activity"/>
    <property type="evidence" value="ECO:0007669"/>
    <property type="project" value="UniProtKB-EC"/>
</dbReference>
<dbReference type="PRINTS" id="PR00109">
    <property type="entry name" value="TYRKINASE"/>
</dbReference>
<dbReference type="GO" id="GO:0007156">
    <property type="term" value="P:homophilic cell adhesion via plasma membrane adhesion molecules"/>
    <property type="evidence" value="ECO:0007669"/>
    <property type="project" value="InterPro"/>
</dbReference>
<dbReference type="GO" id="GO:0007169">
    <property type="term" value="P:cell surface receptor protein tyrosine kinase signaling pathway"/>
    <property type="evidence" value="ECO:0007669"/>
    <property type="project" value="TreeGrafter"/>
</dbReference>
<sequence length="1236" mass="140267">MHHSFKCLLITITIFWINISSCKGTQVYTPLGQIGISVPISREILEILRNIPLTKLHVTPFLDTNHINFFSYELENTSKKNYPDTLIVDKVTGELWIGPNFTRIEDTTTFIINVKSELGTVLARISVILSPIDPVDVEEFCEKYSSKLCFFDNVLYNIPENNRLLEEVGVLGPSAYKTLCSKAKVEYSIMNETDYFMIINDTLVTKNALDHENFSPGPEVTLKVKCNVTPHVGSMTHMHFHSFTVNILDQNDNGPVIQEPDQIHEIKDDELKHDSIIFLDNDSLPVNFNTRFHLENDTMHALRPVCTPYEHDSNKNGVKQTVYSCKIVFDKFDTFTSFPYCVALKAVDTTIISPGISMAKTKICLVSSTNPKSKSRSDNFFPRAEALKERRFTSFDQSNSVELDDSDIFATRPKKNRMRRGAEKITYPKNVTIFKSATNFSRVVQPLNLTDLAKEQKLNFGFQLESKAINGLNITKNGGIVYVMSSGKLSNVIEGIYPIKISWQNYSAMIDVHVKEGNFSNLNKHGEMSSCAMAYDEFSCLGNISIGTSQGKCQWRPPTNTSNLSKIYGTCTTDLEHCPNNYCDPLEALGQKLNKDICPQDCVTHVYSARTNENGVGIYSGVGVCTCEVGKCTCMPASAWTTTTTTTIEPFADSTKQRIVEHRPKKVHHGDYGWIIVASAVFFVIFMLIFAMFRVRNNNYKRKLKEQELMHIEKLKSEPRVINIEIPLSSTEDGKIKYNFDAKWEVKRENIVLEETIGEGEFGKVVRGQALHLPFTSTVNTTVAVKMLKTGANNFELLALMSEYEMLQDLSHPNIIRLLGACTTAETPLLIIEYCHFGSLKNFLKLSRNPHSKIEYINQVEPMTEKDVLSFAWQISKGMSYLADMKLVHRDLAARNILVAEGKICKISDFGLTRDIYEDDAYLKKSKDRVPVKWMAPESLSDQVYTIKSDVWSYGVLCWEIITLGATPYPAVPLQSLYSLLMSGYRMPRPKNCSDEIYSIIQSCWVIESQKRPNFDALMKKWEELLTRGAKYLEMAILDDAEPTPKDSSDEVSTTEVTELSYEDSCVETDVMLRNPVPSAPLMDIRHSEHMTPLWTPPLYDSPEIKGIDNHKYFADNSTIKSWQAGYDFPKTLIDSKTTDSEMKSNRYENEPPKHLLFARMSSHQDLKSELIKANSYDVPINSNKRVKSYLEMDKLDQHVQNNLKNELKAEKLGKNLDAISFKFVSNGCLIENENR</sequence>
<dbReference type="CDD" id="cd11304">
    <property type="entry name" value="Cadherin_repeat"/>
    <property type="match status" value="1"/>
</dbReference>
<dbReference type="OMA" id="AFVINVH"/>
<feature type="domain" description="Cadherin" evidence="9">
    <location>
        <begin position="158"/>
        <end position="257"/>
    </location>
</feature>
<evidence type="ECO:0000256" key="7">
    <source>
        <dbReference type="SAM" id="SignalP"/>
    </source>
</evidence>
<dbReference type="InterPro" id="IPR008266">
    <property type="entry name" value="Tyr_kinase_AS"/>
</dbReference>
<evidence type="ECO:0000259" key="8">
    <source>
        <dbReference type="PROSITE" id="PS50011"/>
    </source>
</evidence>
<dbReference type="Gene3D" id="1.10.510.10">
    <property type="entry name" value="Transferase(Phosphotransferase) domain 1"/>
    <property type="match status" value="1"/>
</dbReference>
<evidence type="ECO:0000313" key="10">
    <source>
        <dbReference type="EMBL" id="SSX02961.1"/>
    </source>
</evidence>
<dbReference type="PANTHER" id="PTHR24416:SF617">
    <property type="entry name" value="RET ONCOGENE, ISOFORM A"/>
    <property type="match status" value="1"/>
</dbReference>
<dbReference type="SMART" id="SM00219">
    <property type="entry name" value="TyrKc"/>
    <property type="match status" value="1"/>
</dbReference>
<dbReference type="PROSITE" id="PS00109">
    <property type="entry name" value="PROTEIN_KINASE_TYR"/>
    <property type="match status" value="1"/>
</dbReference>
<accession>A0A336KET3</accession>
<feature type="domain" description="Protein kinase" evidence="8">
    <location>
        <begin position="751"/>
        <end position="1026"/>
    </location>
</feature>
<dbReference type="EMBL" id="UFQS01000336">
    <property type="protein sequence ID" value="SSX02961.1"/>
    <property type="molecule type" value="Genomic_DNA"/>
</dbReference>
<reference evidence="10" key="1">
    <citation type="submission" date="2018-04" db="EMBL/GenBank/DDBJ databases">
        <authorList>
            <person name="Go L.Y."/>
            <person name="Mitchell J.A."/>
        </authorList>
    </citation>
    <scope>NUCLEOTIDE SEQUENCE</scope>
    <source>
        <tissue evidence="10">Whole organism</tissue>
    </source>
</reference>
<dbReference type="AlphaFoldDB" id="A0A336KET3"/>
<evidence type="ECO:0000256" key="3">
    <source>
        <dbReference type="ARBA" id="ARBA00051243"/>
    </source>
</evidence>
<feature type="signal peptide" evidence="7">
    <location>
        <begin position="1"/>
        <end position="24"/>
    </location>
</feature>
<keyword evidence="4" id="KW-0106">Calcium</keyword>
<dbReference type="Gene3D" id="2.60.40.60">
    <property type="entry name" value="Cadherins"/>
    <property type="match status" value="1"/>
</dbReference>
<dbReference type="Pfam" id="PF07714">
    <property type="entry name" value="PK_Tyr_Ser-Thr"/>
    <property type="match status" value="1"/>
</dbReference>
<dbReference type="InterPro" id="IPR055162">
    <property type="entry name" value="RET_CRD"/>
</dbReference>
<gene>
    <name evidence="10" type="primary">CSON008788</name>
</gene>
<protein>
    <submittedName>
        <fullName evidence="10">CSON008788 protein</fullName>
    </submittedName>
</protein>
<evidence type="ECO:0000256" key="6">
    <source>
        <dbReference type="SAM" id="Phobius"/>
    </source>
</evidence>
<reference evidence="11" key="2">
    <citation type="submission" date="2018-07" db="EMBL/GenBank/DDBJ databases">
        <authorList>
            <person name="Quirk P.G."/>
            <person name="Krulwich T.A."/>
        </authorList>
    </citation>
    <scope>NUCLEOTIDE SEQUENCE</scope>
</reference>
<dbReference type="InterPro" id="IPR020894">
    <property type="entry name" value="Cadherin_CS"/>
</dbReference>
<comment type="subcellular location">
    <subcellularLocation>
        <location evidence="1">Membrane</location>
        <topology evidence="1">Single-pass membrane protein</topology>
    </subcellularLocation>
</comment>
<dbReference type="PROSITE" id="PS00107">
    <property type="entry name" value="PROTEIN_KINASE_ATP"/>
    <property type="match status" value="1"/>
</dbReference>
<feature type="chain" id="PRO_5036062080" evidence="7">
    <location>
        <begin position="25"/>
        <end position="1236"/>
    </location>
</feature>
<evidence type="ECO:0000313" key="11">
    <source>
        <dbReference type="EMBL" id="SSX23328.1"/>
    </source>
</evidence>
<dbReference type="InterPro" id="IPR020635">
    <property type="entry name" value="Tyr_kinase_cat_dom"/>
</dbReference>
<dbReference type="InterPro" id="IPR000719">
    <property type="entry name" value="Prot_kinase_dom"/>
</dbReference>
<dbReference type="Pfam" id="PF22540">
    <property type="entry name" value="RET_CRD"/>
    <property type="match status" value="1"/>
</dbReference>
<keyword evidence="6" id="KW-1133">Transmembrane helix</keyword>
<keyword evidence="5" id="KW-0547">Nucleotide-binding</keyword>
<feature type="transmembrane region" description="Helical" evidence="6">
    <location>
        <begin position="672"/>
        <end position="693"/>
    </location>
</feature>
<proteinExistence type="predicted"/>
<evidence type="ECO:0000256" key="1">
    <source>
        <dbReference type="ARBA" id="ARBA00004167"/>
    </source>
</evidence>
<keyword evidence="7" id="KW-0732">Signal</keyword>
<evidence type="ECO:0000256" key="4">
    <source>
        <dbReference type="PROSITE-ProRule" id="PRU00043"/>
    </source>
</evidence>
<name>A0A336KET3_CULSO</name>
<dbReference type="InterPro" id="IPR050122">
    <property type="entry name" value="RTK"/>
</dbReference>